<feature type="domain" description="BPTI/Kunitz inhibitor" evidence="5">
    <location>
        <begin position="247"/>
        <end position="297"/>
    </location>
</feature>
<dbReference type="OrthoDB" id="4473401at2759"/>
<keyword evidence="7" id="KW-1185">Reference proteome</keyword>
<keyword evidence="4" id="KW-0325">Glycoprotein</keyword>
<dbReference type="Gene3D" id="4.10.410.10">
    <property type="entry name" value="Pancreatic trypsin inhibitor Kunitz domain"/>
    <property type="match status" value="4"/>
</dbReference>
<evidence type="ECO:0000313" key="6">
    <source>
        <dbReference type="EMBL" id="TKR89372.1"/>
    </source>
</evidence>
<evidence type="ECO:0000256" key="4">
    <source>
        <dbReference type="ARBA" id="ARBA00023180"/>
    </source>
</evidence>
<dbReference type="PANTHER" id="PTHR46676:SF1">
    <property type="entry name" value="PROTEIN AMBP"/>
    <property type="match status" value="1"/>
</dbReference>
<evidence type="ECO:0000313" key="7">
    <source>
        <dbReference type="Proteomes" id="UP000298663"/>
    </source>
</evidence>
<dbReference type="GO" id="GO:0004867">
    <property type="term" value="F:serine-type endopeptidase inhibitor activity"/>
    <property type="evidence" value="ECO:0007669"/>
    <property type="project" value="InterPro"/>
</dbReference>
<dbReference type="InterPro" id="IPR002223">
    <property type="entry name" value="Kunitz_BPTI"/>
</dbReference>
<reference evidence="6 7" key="1">
    <citation type="journal article" date="2015" name="Genome Biol.">
        <title>Comparative genomics of Steinernema reveals deeply conserved gene regulatory networks.</title>
        <authorList>
            <person name="Dillman A.R."/>
            <person name="Macchietto M."/>
            <person name="Porter C.F."/>
            <person name="Rogers A."/>
            <person name="Williams B."/>
            <person name="Antoshechkin I."/>
            <person name="Lee M.M."/>
            <person name="Goodwin Z."/>
            <person name="Lu X."/>
            <person name="Lewis E.E."/>
            <person name="Goodrich-Blair H."/>
            <person name="Stock S.P."/>
            <person name="Adams B.J."/>
            <person name="Sternberg P.W."/>
            <person name="Mortazavi A."/>
        </authorList>
    </citation>
    <scope>NUCLEOTIDE SEQUENCE [LARGE SCALE GENOMIC DNA]</scope>
    <source>
        <strain evidence="6 7">ALL</strain>
    </source>
</reference>
<keyword evidence="3" id="KW-1015">Disulfide bond</keyword>
<evidence type="ECO:0000259" key="5">
    <source>
        <dbReference type="PROSITE" id="PS50279"/>
    </source>
</evidence>
<dbReference type="PANTHER" id="PTHR46676">
    <property type="entry name" value="PROTEIN AMBP"/>
    <property type="match status" value="1"/>
</dbReference>
<proteinExistence type="predicted"/>
<dbReference type="CDD" id="cd00109">
    <property type="entry name" value="Kunitz-type"/>
    <property type="match status" value="4"/>
</dbReference>
<dbReference type="STRING" id="34508.A0A4U5P0G0"/>
<dbReference type="Pfam" id="PF00014">
    <property type="entry name" value="Kunitz_BPTI"/>
    <property type="match status" value="4"/>
</dbReference>
<evidence type="ECO:0000256" key="2">
    <source>
        <dbReference type="ARBA" id="ARBA00022737"/>
    </source>
</evidence>
<protein>
    <recommendedName>
        <fullName evidence="5">BPTI/Kunitz inhibitor domain-containing protein</fullName>
    </recommendedName>
</protein>
<evidence type="ECO:0000256" key="1">
    <source>
        <dbReference type="ARBA" id="ARBA00022690"/>
    </source>
</evidence>
<feature type="domain" description="BPTI/Kunitz inhibitor" evidence="5">
    <location>
        <begin position="376"/>
        <end position="426"/>
    </location>
</feature>
<dbReference type="FunFam" id="4.10.410.10:FF:000017">
    <property type="entry name" value="papilin isoform X2"/>
    <property type="match status" value="1"/>
</dbReference>
<dbReference type="AlphaFoldDB" id="A0A4U5P0G0"/>
<feature type="domain" description="BPTI/Kunitz inhibitor" evidence="5">
    <location>
        <begin position="310"/>
        <end position="360"/>
    </location>
</feature>
<dbReference type="InterPro" id="IPR029856">
    <property type="entry name" value="AMBP"/>
</dbReference>
<organism evidence="6 7">
    <name type="scientific">Steinernema carpocapsae</name>
    <name type="common">Entomopathogenic nematode</name>
    <dbReference type="NCBI Taxonomy" id="34508"/>
    <lineage>
        <taxon>Eukaryota</taxon>
        <taxon>Metazoa</taxon>
        <taxon>Ecdysozoa</taxon>
        <taxon>Nematoda</taxon>
        <taxon>Chromadorea</taxon>
        <taxon>Rhabditida</taxon>
        <taxon>Tylenchina</taxon>
        <taxon>Panagrolaimomorpha</taxon>
        <taxon>Strongyloidoidea</taxon>
        <taxon>Steinernematidae</taxon>
        <taxon>Steinernema</taxon>
    </lineage>
</organism>
<dbReference type="InterPro" id="IPR036880">
    <property type="entry name" value="Kunitz_BPTI_sf"/>
</dbReference>
<dbReference type="SUPFAM" id="SSF57362">
    <property type="entry name" value="BPTI-like"/>
    <property type="match status" value="4"/>
</dbReference>
<gene>
    <name evidence="6" type="ORF">L596_013486</name>
</gene>
<dbReference type="PROSITE" id="PS50279">
    <property type="entry name" value="BPTI_KUNITZ_2"/>
    <property type="match status" value="4"/>
</dbReference>
<name>A0A4U5P0G0_STECR</name>
<comment type="caution">
    <text evidence="6">The sequence shown here is derived from an EMBL/GenBank/DDBJ whole genome shotgun (WGS) entry which is preliminary data.</text>
</comment>
<feature type="domain" description="BPTI/Kunitz inhibitor" evidence="5">
    <location>
        <begin position="188"/>
        <end position="238"/>
    </location>
</feature>
<reference evidence="6 7" key="2">
    <citation type="journal article" date="2019" name="G3 (Bethesda)">
        <title>Hybrid Assembly of the Genome of the Entomopathogenic Nematode Steinernema carpocapsae Identifies the X-Chromosome.</title>
        <authorList>
            <person name="Serra L."/>
            <person name="Macchietto M."/>
            <person name="Macias-Munoz A."/>
            <person name="McGill C.J."/>
            <person name="Rodriguez I.M."/>
            <person name="Rodriguez B."/>
            <person name="Murad R."/>
            <person name="Mortazavi A."/>
        </authorList>
    </citation>
    <scope>NUCLEOTIDE SEQUENCE [LARGE SCALE GENOMIC DNA]</scope>
    <source>
        <strain evidence="6 7">ALL</strain>
    </source>
</reference>
<keyword evidence="2" id="KW-0677">Repeat</keyword>
<dbReference type="InterPro" id="IPR020901">
    <property type="entry name" value="Prtase_inh_Kunz-CS"/>
</dbReference>
<dbReference type="EMBL" id="AZBU02000003">
    <property type="protein sequence ID" value="TKR89372.1"/>
    <property type="molecule type" value="Genomic_DNA"/>
</dbReference>
<dbReference type="PRINTS" id="PR00759">
    <property type="entry name" value="BASICPTASE"/>
</dbReference>
<sequence>MDLLTLDLRWISASCQLNLDLAKLTSQNSTLTSARRAASNSFTAAAAATRINSRVSRTASSGVAAIDHRRCDIPSRRKRRRKRRLSRKRRRRPRIIEWKKSITRVVMWQSGTSPLRTRDSRNVSRLKAKLQYKSCETFPSGGRAHESQVNVLSDAVTNAEFDVQPTEDAIRTTEIVYAMPTSNLPDMCQQPEERGSCYDEILRWRYSMEDGECIGFLYTGCDANANHFTSEEECERACGPFRDLAVCKMPKSAGNCKRPTTKWWYNAETRECTNFMWTGCGGNGNRFSTKAECEHLCALEEKSENVTNVCDLERDSGPCTDAVSQWYFSKEDGECRKFTYGGCRGNGNRFDTKEQCEGKCAVKSQNLILFEPMKVCAFAFEKGPCSASEKQFYFDINNGRCRSFTYGGCEGNSNRFESKELCYQFCGSVKEKKRPQS</sequence>
<dbReference type="Proteomes" id="UP000298663">
    <property type="component" value="Unassembled WGS sequence"/>
</dbReference>
<accession>A0A4U5P0G0</accession>
<keyword evidence="1" id="KW-0646">Protease inhibitor</keyword>
<dbReference type="PROSITE" id="PS00280">
    <property type="entry name" value="BPTI_KUNITZ_1"/>
    <property type="match status" value="1"/>
</dbReference>
<dbReference type="SMART" id="SM00131">
    <property type="entry name" value="KU"/>
    <property type="match status" value="4"/>
</dbReference>
<evidence type="ECO:0000256" key="3">
    <source>
        <dbReference type="ARBA" id="ARBA00023157"/>
    </source>
</evidence>